<feature type="transmembrane region" description="Helical" evidence="2">
    <location>
        <begin position="146"/>
        <end position="168"/>
    </location>
</feature>
<gene>
    <name evidence="4" type="ORF">AZ34_02720</name>
</gene>
<accession>A0A016XEX7</accession>
<dbReference type="Pfam" id="PF07786">
    <property type="entry name" value="HGSNAT_cat"/>
    <property type="match status" value="1"/>
</dbReference>
<feature type="transmembrane region" description="Helical" evidence="2">
    <location>
        <begin position="188"/>
        <end position="209"/>
    </location>
</feature>
<feature type="transmembrane region" description="Helical" evidence="2">
    <location>
        <begin position="121"/>
        <end position="139"/>
    </location>
</feature>
<dbReference type="InterPro" id="IPR012429">
    <property type="entry name" value="HGSNAT_cat"/>
</dbReference>
<dbReference type="Proteomes" id="UP000023268">
    <property type="component" value="Unassembled WGS sequence"/>
</dbReference>
<evidence type="ECO:0000256" key="1">
    <source>
        <dbReference type="SAM" id="MobiDB-lite"/>
    </source>
</evidence>
<feature type="domain" description="Heparan-alpha-glucosaminide N-acetyltransferase catalytic" evidence="3">
    <location>
        <begin position="23"/>
        <end position="248"/>
    </location>
</feature>
<proteinExistence type="predicted"/>
<evidence type="ECO:0000313" key="5">
    <source>
        <dbReference type="Proteomes" id="UP000023268"/>
    </source>
</evidence>
<name>A0A016XEX7_9BURK</name>
<dbReference type="STRING" id="1458275.AZ34_02720"/>
<feature type="transmembrane region" description="Helical" evidence="2">
    <location>
        <begin position="33"/>
        <end position="55"/>
    </location>
</feature>
<dbReference type="AlphaFoldDB" id="A0A016XEX7"/>
<keyword evidence="2" id="KW-1133">Transmembrane helix</keyword>
<dbReference type="RefSeq" id="WP_035610691.1">
    <property type="nucleotide sequence ID" value="NZ_JEMG01000001.1"/>
</dbReference>
<evidence type="ECO:0000256" key="2">
    <source>
        <dbReference type="SAM" id="Phobius"/>
    </source>
</evidence>
<feature type="transmembrane region" description="Helical" evidence="2">
    <location>
        <begin position="67"/>
        <end position="87"/>
    </location>
</feature>
<evidence type="ECO:0000313" key="4">
    <source>
        <dbReference type="EMBL" id="EYC50092.1"/>
    </source>
</evidence>
<feature type="transmembrane region" description="Helical" evidence="2">
    <location>
        <begin position="242"/>
        <end position="261"/>
    </location>
</feature>
<protein>
    <submittedName>
        <fullName evidence="4">Membrane protein</fullName>
    </submittedName>
</protein>
<sequence>MKPARSSARTSSRPASSPQSPVRLPRLDALRGAALLWMAGFHACFDLAYFGWLQADFYRDPFWTTQRTLIVSLFLLCAGLGQALAHAQQIGWPRFWQRWAQIVGCALLVSLGSWLMFPGSYISFGVLHGMALMLLLLRWAGPRLQVWHCALPGLLAVLLPQFVQHPFFDTRWTNWLGLVTYKPTTEDYVPLLPWLGVMLWGYGLGRWLLARTSGKRAAPLLGGPLPKGLAPLALLGRWSLSFYMLHQPVLIGVMLGVGAVWGG</sequence>
<reference evidence="4 5" key="1">
    <citation type="submission" date="2014-02" db="EMBL/GenBank/DDBJ databases">
        <title>Draft Genome of Hylemonella gracilis isolated from the Niagara River.</title>
        <authorList>
            <person name="Pawlowski D.R."/>
            <person name="Koudelka G.B."/>
        </authorList>
    </citation>
    <scope>NUCLEOTIDE SEQUENCE [LARGE SCALE GENOMIC DNA]</scope>
    <source>
        <strain evidence="4 5">Niagara R</strain>
    </source>
</reference>
<keyword evidence="2" id="KW-0812">Transmembrane</keyword>
<comment type="caution">
    <text evidence="4">The sequence shown here is derived from an EMBL/GenBank/DDBJ whole genome shotgun (WGS) entry which is preliminary data.</text>
</comment>
<dbReference type="eggNOG" id="COG3503">
    <property type="taxonomic scope" value="Bacteria"/>
</dbReference>
<dbReference type="OrthoDB" id="9807591at2"/>
<evidence type="ECO:0000259" key="3">
    <source>
        <dbReference type="Pfam" id="PF07786"/>
    </source>
</evidence>
<dbReference type="EMBL" id="JEMG01000001">
    <property type="protein sequence ID" value="EYC50092.1"/>
    <property type="molecule type" value="Genomic_DNA"/>
</dbReference>
<keyword evidence="2" id="KW-0472">Membrane</keyword>
<feature type="region of interest" description="Disordered" evidence="1">
    <location>
        <begin position="1"/>
        <end position="21"/>
    </location>
</feature>
<organism evidence="4 5">
    <name type="scientific">Hylemonella gracilis str. Niagara R</name>
    <dbReference type="NCBI Taxonomy" id="1458275"/>
    <lineage>
        <taxon>Bacteria</taxon>
        <taxon>Pseudomonadati</taxon>
        <taxon>Pseudomonadota</taxon>
        <taxon>Betaproteobacteria</taxon>
        <taxon>Burkholderiales</taxon>
        <taxon>Comamonadaceae</taxon>
        <taxon>Hylemonella</taxon>
    </lineage>
</organism>
<feature type="transmembrane region" description="Helical" evidence="2">
    <location>
        <begin position="99"/>
        <end position="115"/>
    </location>
</feature>